<dbReference type="RefSeq" id="WP_344248893.1">
    <property type="nucleotide sequence ID" value="NZ_BAAAPM010000005.1"/>
</dbReference>
<organism evidence="4 5">
    <name type="scientific">Isoptericola hypogeus</name>
    <dbReference type="NCBI Taxonomy" id="300179"/>
    <lineage>
        <taxon>Bacteria</taxon>
        <taxon>Bacillati</taxon>
        <taxon>Actinomycetota</taxon>
        <taxon>Actinomycetes</taxon>
        <taxon>Micrococcales</taxon>
        <taxon>Promicromonosporaceae</taxon>
        <taxon>Isoptericola</taxon>
    </lineage>
</organism>
<dbReference type="EMBL" id="BAAAPM010000005">
    <property type="protein sequence ID" value="GAA1729347.1"/>
    <property type="molecule type" value="Genomic_DNA"/>
</dbReference>
<dbReference type="Pfam" id="PF25919">
    <property type="entry name" value="BSH_CusB"/>
    <property type="match status" value="1"/>
</dbReference>
<protein>
    <recommendedName>
        <fullName evidence="3">CusB-like barrel-sandwich hybrid domain-containing protein</fullName>
    </recommendedName>
</protein>
<feature type="domain" description="CusB-like barrel-sandwich hybrid" evidence="3">
    <location>
        <begin position="53"/>
        <end position="135"/>
    </location>
</feature>
<reference evidence="4 5" key="1">
    <citation type="journal article" date="2019" name="Int. J. Syst. Evol. Microbiol.">
        <title>The Global Catalogue of Microorganisms (GCM) 10K type strain sequencing project: providing services to taxonomists for standard genome sequencing and annotation.</title>
        <authorList>
            <consortium name="The Broad Institute Genomics Platform"/>
            <consortium name="The Broad Institute Genome Sequencing Center for Infectious Disease"/>
            <person name="Wu L."/>
            <person name="Ma J."/>
        </authorList>
    </citation>
    <scope>NUCLEOTIDE SEQUENCE [LARGE SCALE GENOMIC DNA]</scope>
    <source>
        <strain evidence="4 5">JCM 15589</strain>
    </source>
</reference>
<dbReference type="Gene3D" id="2.40.50.100">
    <property type="match status" value="1"/>
</dbReference>
<dbReference type="PANTHER" id="PTHR32347">
    <property type="entry name" value="EFFLUX SYSTEM COMPONENT YKNX-RELATED"/>
    <property type="match status" value="1"/>
</dbReference>
<dbReference type="InterPro" id="IPR011053">
    <property type="entry name" value="Single_hybrid_motif"/>
</dbReference>
<name>A0ABN2JJE0_9MICO</name>
<comment type="caution">
    <text evidence="4">The sequence shown here is derived from an EMBL/GenBank/DDBJ whole genome shotgun (WGS) entry which is preliminary data.</text>
</comment>
<proteinExistence type="predicted"/>
<evidence type="ECO:0000259" key="3">
    <source>
        <dbReference type="Pfam" id="PF25919"/>
    </source>
</evidence>
<accession>A0ABN2JJE0</accession>
<dbReference type="InterPro" id="IPR058790">
    <property type="entry name" value="BSH_CusB"/>
</dbReference>
<comment type="subcellular location">
    <subcellularLocation>
        <location evidence="1">Cell envelope</location>
    </subcellularLocation>
</comment>
<evidence type="ECO:0000256" key="1">
    <source>
        <dbReference type="ARBA" id="ARBA00004196"/>
    </source>
</evidence>
<evidence type="ECO:0000313" key="5">
    <source>
        <dbReference type="Proteomes" id="UP001501138"/>
    </source>
</evidence>
<evidence type="ECO:0000256" key="2">
    <source>
        <dbReference type="ARBA" id="ARBA00023054"/>
    </source>
</evidence>
<dbReference type="Proteomes" id="UP001501138">
    <property type="component" value="Unassembled WGS sequence"/>
</dbReference>
<keyword evidence="2" id="KW-0175">Coiled coil</keyword>
<dbReference type="SUPFAM" id="SSF51230">
    <property type="entry name" value="Single hybrid motif"/>
    <property type="match status" value="1"/>
</dbReference>
<keyword evidence="5" id="KW-1185">Reference proteome</keyword>
<dbReference type="InterPro" id="IPR050465">
    <property type="entry name" value="UPF0194_transport"/>
</dbReference>
<gene>
    <name evidence="4" type="ORF">GCM10009809_26150</name>
</gene>
<evidence type="ECO:0000313" key="4">
    <source>
        <dbReference type="EMBL" id="GAA1729347.1"/>
    </source>
</evidence>
<sequence length="243" mass="24984">MTWTVRLRLVAGLLVVLLVCASGVLLLNRRMGQATSSSATIRSESLAVGTDYAGTVTKAFVSEGDVVSEGDPLVRLRSLTLQHDLAVGLVSKDASAYEVTNDGTMTVVAPADGVVTELAAGQGAVAQAGEVLASVERAGSLFVDARMLLDPADFARVREGGSVSIVLPNSEEIDGTVESIAVQNTRNQAEATVTVRGEGLVDGAEHGLVVAGTPVTAVVELHDDGALAGVDASFDAFLRRVGL</sequence>